<evidence type="ECO:0000259" key="2">
    <source>
        <dbReference type="Pfam" id="PF13843"/>
    </source>
</evidence>
<protein>
    <recommendedName>
        <fullName evidence="2">PiggyBac transposable element-derived protein domain-containing protein</fullName>
    </recommendedName>
</protein>
<feature type="domain" description="PiggyBac transposable element-derived protein" evidence="2">
    <location>
        <begin position="82"/>
        <end position="249"/>
    </location>
</feature>
<feature type="region of interest" description="Disordered" evidence="1">
    <location>
        <begin position="1"/>
        <end position="42"/>
    </location>
</feature>
<gene>
    <name evidence="3" type="ORF">RRG08_006497</name>
</gene>
<accession>A0AAE0YAV0</accession>
<dbReference type="PANTHER" id="PTHR46599">
    <property type="entry name" value="PIGGYBAC TRANSPOSABLE ELEMENT-DERIVED PROTEIN 4"/>
    <property type="match status" value="1"/>
</dbReference>
<proteinExistence type="predicted"/>
<dbReference type="AlphaFoldDB" id="A0AAE0YAV0"/>
<evidence type="ECO:0000256" key="1">
    <source>
        <dbReference type="SAM" id="MobiDB-lite"/>
    </source>
</evidence>
<name>A0AAE0YAV0_9GAST</name>
<dbReference type="PANTHER" id="PTHR46599:SF3">
    <property type="entry name" value="PIGGYBAC TRANSPOSABLE ELEMENT-DERIVED PROTEIN 4"/>
    <property type="match status" value="1"/>
</dbReference>
<dbReference type="Pfam" id="PF13843">
    <property type="entry name" value="DDE_Tnp_1_7"/>
    <property type="match status" value="1"/>
</dbReference>
<feature type="compositionally biased region" description="Acidic residues" evidence="1">
    <location>
        <begin position="13"/>
        <end position="39"/>
    </location>
</feature>
<sequence>MEEERVGERSDTELDNESDVEMTGIEDDSETDTGSEGEMEAGAGFEPVPAAADDWSAEPANITVQNFVEQPGPRHNLDASACPLNFFFLMFPLFLIETLVAETNLYAAHCIDVSPNSSWYNTCMEEMRAFLCLQIVFGIRGRPRLWMYWSEDKRFHDAFISSIMTINRFKNISRYFHCRDTANAPTRGEQGFGLLFKVRNIINTTQATFRAHFQAQRELSVDEAMVGFKGRLFQTAHAGEAHKMGASIYNAFVTWKYSPHDYDIPNSYDLMMFTADVAEGLLNGFTSWKLPSRKATCATPVWPETIQHHVIEKISGRKKQCILCIMERKKTP</sequence>
<keyword evidence="4" id="KW-1185">Reference proteome</keyword>
<dbReference type="InterPro" id="IPR029526">
    <property type="entry name" value="PGBD"/>
</dbReference>
<reference evidence="3" key="1">
    <citation type="journal article" date="2023" name="G3 (Bethesda)">
        <title>A reference genome for the long-term kleptoplast-retaining sea slug Elysia crispata morphotype clarki.</title>
        <authorList>
            <person name="Eastman K.E."/>
            <person name="Pendleton A.L."/>
            <person name="Shaikh M.A."/>
            <person name="Suttiyut T."/>
            <person name="Ogas R."/>
            <person name="Tomko P."/>
            <person name="Gavelis G."/>
            <person name="Widhalm J.R."/>
            <person name="Wisecaver J.H."/>
        </authorList>
    </citation>
    <scope>NUCLEOTIDE SEQUENCE</scope>
    <source>
        <strain evidence="3">ECLA1</strain>
    </source>
</reference>
<comment type="caution">
    <text evidence="3">The sequence shown here is derived from an EMBL/GenBank/DDBJ whole genome shotgun (WGS) entry which is preliminary data.</text>
</comment>
<organism evidence="3 4">
    <name type="scientific">Elysia crispata</name>
    <name type="common">lettuce slug</name>
    <dbReference type="NCBI Taxonomy" id="231223"/>
    <lineage>
        <taxon>Eukaryota</taxon>
        <taxon>Metazoa</taxon>
        <taxon>Spiralia</taxon>
        <taxon>Lophotrochozoa</taxon>
        <taxon>Mollusca</taxon>
        <taxon>Gastropoda</taxon>
        <taxon>Heterobranchia</taxon>
        <taxon>Euthyneura</taxon>
        <taxon>Panpulmonata</taxon>
        <taxon>Sacoglossa</taxon>
        <taxon>Placobranchoidea</taxon>
        <taxon>Plakobranchidae</taxon>
        <taxon>Elysia</taxon>
    </lineage>
</organism>
<feature type="compositionally biased region" description="Basic and acidic residues" evidence="1">
    <location>
        <begin position="1"/>
        <end position="12"/>
    </location>
</feature>
<evidence type="ECO:0000313" key="4">
    <source>
        <dbReference type="Proteomes" id="UP001283361"/>
    </source>
</evidence>
<evidence type="ECO:0000313" key="3">
    <source>
        <dbReference type="EMBL" id="KAK3738930.1"/>
    </source>
</evidence>
<dbReference type="Proteomes" id="UP001283361">
    <property type="component" value="Unassembled WGS sequence"/>
</dbReference>
<dbReference type="EMBL" id="JAWDGP010006562">
    <property type="protein sequence ID" value="KAK3738930.1"/>
    <property type="molecule type" value="Genomic_DNA"/>
</dbReference>